<dbReference type="SUPFAM" id="SSF49879">
    <property type="entry name" value="SMAD/FHA domain"/>
    <property type="match status" value="1"/>
</dbReference>
<evidence type="ECO:0000313" key="2">
    <source>
        <dbReference type="EMBL" id="ACL38899.1"/>
    </source>
</evidence>
<proteinExistence type="predicted"/>
<gene>
    <name evidence="2" type="ordered locus">Achl_0904</name>
</gene>
<reference evidence="2" key="1">
    <citation type="submission" date="2009-01" db="EMBL/GenBank/DDBJ databases">
        <title>Complete sequence of chromosome of Arthrobacter chlorophenolicus A6.</title>
        <authorList>
            <consortium name="US DOE Joint Genome Institute"/>
            <person name="Lucas S."/>
            <person name="Copeland A."/>
            <person name="Lapidus A."/>
            <person name="Glavina del Rio T."/>
            <person name="Tice H."/>
            <person name="Bruce D."/>
            <person name="Goodwin L."/>
            <person name="Pitluck S."/>
            <person name="Goltsman E."/>
            <person name="Clum A."/>
            <person name="Larimer F."/>
            <person name="Land M."/>
            <person name="Hauser L."/>
            <person name="Kyrpides N."/>
            <person name="Mikhailova N."/>
            <person name="Jansson J."/>
            <person name="Richardson P."/>
        </authorList>
    </citation>
    <scope>NUCLEOTIDE SEQUENCE [LARGE SCALE GENOMIC DNA]</scope>
    <source>
        <strain evidence="2">A6</strain>
    </source>
</reference>
<sequence length="290" mass="30978">MPENRLDIDLDFTFTDESGAVTTGRAQAAGTEVTVSLDGLAPLAGGGMPSVEAIKPLADFLARKGLSVTVAGPDGNVVSLGAVDSPATQRLVTRSPHIKLGKLGSLLPLVRQGKRRPRGGMALLPPVTPMPLFPTVQRKVVRRITTTHYARGGGRPRLIFVQDADSWTGQVPREVALTDDVTTIGSSPESGLVLEGLEELHAEIRHDDQDEYVLVPHGPVSGSVARSGASVLRTGARIQMGQWCLAFFREEFADHGRPFGGRSGGEFAYERPQLDPRTGTLERDSNEGVT</sequence>
<organism evidence="2 3">
    <name type="scientific">Pseudarthrobacter chlorophenolicus (strain ATCC 700700 / DSM 12829 / CIP 107037 / JCM 12360 / KCTC 9906 / NCIMB 13794 / A6)</name>
    <name type="common">Arthrobacter chlorophenolicus</name>
    <dbReference type="NCBI Taxonomy" id="452863"/>
    <lineage>
        <taxon>Bacteria</taxon>
        <taxon>Bacillati</taxon>
        <taxon>Actinomycetota</taxon>
        <taxon>Actinomycetes</taxon>
        <taxon>Micrococcales</taxon>
        <taxon>Micrococcaceae</taxon>
        <taxon>Pseudarthrobacter</taxon>
    </lineage>
</organism>
<evidence type="ECO:0008006" key="4">
    <source>
        <dbReference type="Google" id="ProtNLM"/>
    </source>
</evidence>
<dbReference type="AlphaFoldDB" id="B8HCW6"/>
<dbReference type="HOGENOM" id="CLU_958601_0_0_11"/>
<dbReference type="KEGG" id="ach:Achl_0904"/>
<dbReference type="STRING" id="452863.Achl_0904"/>
<feature type="region of interest" description="Disordered" evidence="1">
    <location>
        <begin position="259"/>
        <end position="290"/>
    </location>
</feature>
<dbReference type="InterPro" id="IPR008984">
    <property type="entry name" value="SMAD_FHA_dom_sf"/>
</dbReference>
<dbReference type="CDD" id="cd00060">
    <property type="entry name" value="FHA"/>
    <property type="match status" value="1"/>
</dbReference>
<dbReference type="EMBL" id="CP001341">
    <property type="protein sequence ID" value="ACL38899.1"/>
    <property type="molecule type" value="Genomic_DNA"/>
</dbReference>
<evidence type="ECO:0000313" key="3">
    <source>
        <dbReference type="Proteomes" id="UP000002505"/>
    </source>
</evidence>
<name>B8HCW6_PSECP</name>
<dbReference type="Proteomes" id="UP000002505">
    <property type="component" value="Chromosome"/>
</dbReference>
<keyword evidence="3" id="KW-1185">Reference proteome</keyword>
<dbReference type="OrthoDB" id="5065133at2"/>
<protein>
    <recommendedName>
        <fullName evidence="4">FHA domain-containing protein</fullName>
    </recommendedName>
</protein>
<dbReference type="eggNOG" id="ENOG5032WHA">
    <property type="taxonomic scope" value="Bacteria"/>
</dbReference>
<evidence type="ECO:0000256" key="1">
    <source>
        <dbReference type="SAM" id="MobiDB-lite"/>
    </source>
</evidence>
<accession>B8HCW6</accession>
<feature type="compositionally biased region" description="Basic and acidic residues" evidence="1">
    <location>
        <begin position="268"/>
        <end position="290"/>
    </location>
</feature>